<feature type="domain" description="Alpha/beta hydrolase fold-3" evidence="2">
    <location>
        <begin position="5"/>
        <end position="120"/>
    </location>
</feature>
<dbReference type="Gene3D" id="3.40.50.1820">
    <property type="entry name" value="alpha/beta hydrolase"/>
    <property type="match status" value="2"/>
</dbReference>
<proteinExistence type="predicted"/>
<name>A0A091DKJ9_FUKDA</name>
<organism evidence="3 4">
    <name type="scientific">Fukomys damarensis</name>
    <name type="common">Damaraland mole rat</name>
    <name type="synonym">Cryptomys damarensis</name>
    <dbReference type="NCBI Taxonomy" id="885580"/>
    <lineage>
        <taxon>Eukaryota</taxon>
        <taxon>Metazoa</taxon>
        <taxon>Chordata</taxon>
        <taxon>Craniata</taxon>
        <taxon>Vertebrata</taxon>
        <taxon>Euteleostomi</taxon>
        <taxon>Mammalia</taxon>
        <taxon>Eutheria</taxon>
        <taxon>Euarchontoglires</taxon>
        <taxon>Glires</taxon>
        <taxon>Rodentia</taxon>
        <taxon>Hystricomorpha</taxon>
        <taxon>Bathyergidae</taxon>
        <taxon>Fukomys</taxon>
    </lineage>
</organism>
<dbReference type="GO" id="GO:0016787">
    <property type="term" value="F:hydrolase activity"/>
    <property type="evidence" value="ECO:0007669"/>
    <property type="project" value="UniProtKB-KW"/>
</dbReference>
<evidence type="ECO:0000259" key="2">
    <source>
        <dbReference type="Pfam" id="PF07859"/>
    </source>
</evidence>
<dbReference type="PANTHER" id="PTHR48081:SF32">
    <property type="entry name" value="ALPHA_BETA HYDROLASE FOLD-3 DOMAIN-CONTAINING PROTEIN"/>
    <property type="match status" value="1"/>
</dbReference>
<sequence length="573" mass="65962">MKLCRYRKFPQYHYPVIADDCLNASIHFPRTLKTYGVDPSRVVVCGDSTGGAAVTHITQVLLGQTDLPQIRAQILIYPIVQSINFQLPSTQQYQNVPFLTQDFLMMCLCKYMAIDPSWKDAILKGVYIPPDVWKKYRKWLSYDNIPKSFKNKYREPHFPGPFNEAAYLEMKHLFVVENQSLLADDEIIAQLPEAFLVSCESDVLRDHTLLYKKRLEDQGVPGNILEKLNICYMPNFARFLHERVFRKTNDPKVVVTNLLYGTIPVRLFQPKVTSSRSRRGIIYYHGGAGLLGSLDFYHNVCSFLARETDSVLLAVGYRKLPQCHYPVIASDCLNASIHFLRTLKTYGVDPSRVVVCGDSIGGGLGVYISQILLGQKDLPQIRAQILIYPIIQCINFQLPSTQQYQNIPFLTRDFMMMCLCKYLVIDPCWRDAILKGLCIPPDFWMKYQKWLSADNIPKSFKNKYQEPHFPGPFNEAAYLETKHLFDIENEPLLADDEIIAQLPEAFLVSCESDILRDDTLLYKKRLEDQGIPVTWYHVKDGFHACILLFDRKPFSFPCSQKILDAVVRYIKSI</sequence>
<protein>
    <submittedName>
        <fullName evidence="3">Arylacetamide deacetylase-like 4</fullName>
    </submittedName>
</protein>
<reference evidence="3 4" key="1">
    <citation type="submission" date="2013-11" db="EMBL/GenBank/DDBJ databases">
        <title>The Damaraland mole rat (Fukomys damarensis) genome and evolution of African mole rats.</title>
        <authorList>
            <person name="Gladyshev V.N."/>
            <person name="Fang X."/>
        </authorList>
    </citation>
    <scope>NUCLEOTIDE SEQUENCE [LARGE SCALE GENOMIC DNA]</scope>
    <source>
        <tissue evidence="3">Liver</tissue>
    </source>
</reference>
<dbReference type="InterPro" id="IPR013094">
    <property type="entry name" value="AB_hydrolase_3"/>
</dbReference>
<dbReference type="SUPFAM" id="SSF53474">
    <property type="entry name" value="alpha/beta-Hydrolases"/>
    <property type="match status" value="2"/>
</dbReference>
<keyword evidence="4" id="KW-1185">Reference proteome</keyword>
<dbReference type="Proteomes" id="UP000028990">
    <property type="component" value="Unassembled WGS sequence"/>
</dbReference>
<accession>A0A091DKJ9</accession>
<feature type="domain" description="Alpha/beta hydrolase fold-3" evidence="2">
    <location>
        <begin position="281"/>
        <end position="423"/>
    </location>
</feature>
<evidence type="ECO:0000313" key="4">
    <source>
        <dbReference type="Proteomes" id="UP000028990"/>
    </source>
</evidence>
<dbReference type="AlphaFoldDB" id="A0A091DKJ9"/>
<evidence type="ECO:0000313" key="3">
    <source>
        <dbReference type="EMBL" id="KFO31617.1"/>
    </source>
</evidence>
<evidence type="ECO:0000256" key="1">
    <source>
        <dbReference type="ARBA" id="ARBA00022801"/>
    </source>
</evidence>
<dbReference type="eggNOG" id="KOG1515">
    <property type="taxonomic scope" value="Eukaryota"/>
</dbReference>
<dbReference type="EMBL" id="KN122257">
    <property type="protein sequence ID" value="KFO31617.1"/>
    <property type="molecule type" value="Genomic_DNA"/>
</dbReference>
<keyword evidence="1" id="KW-0378">Hydrolase</keyword>
<dbReference type="PANTHER" id="PTHR48081">
    <property type="entry name" value="AB HYDROLASE SUPERFAMILY PROTEIN C4A8.06C"/>
    <property type="match status" value="1"/>
</dbReference>
<dbReference type="Pfam" id="PF07859">
    <property type="entry name" value="Abhydrolase_3"/>
    <property type="match status" value="3"/>
</dbReference>
<gene>
    <name evidence="3" type="ORF">H920_07003</name>
</gene>
<dbReference type="InterPro" id="IPR050300">
    <property type="entry name" value="GDXG_lipolytic_enzyme"/>
</dbReference>
<feature type="domain" description="Alpha/beta hydrolase fold-3" evidence="2">
    <location>
        <begin position="477"/>
        <end position="546"/>
    </location>
</feature>
<dbReference type="InterPro" id="IPR029058">
    <property type="entry name" value="AB_hydrolase_fold"/>
</dbReference>